<dbReference type="EMBL" id="FWXV01000001">
    <property type="protein sequence ID" value="SMC63075.1"/>
    <property type="molecule type" value="Genomic_DNA"/>
</dbReference>
<feature type="transmembrane region" description="Helical" evidence="1">
    <location>
        <begin position="142"/>
        <end position="162"/>
    </location>
</feature>
<keyword evidence="1" id="KW-0472">Membrane</keyword>
<evidence type="ECO:0000259" key="2">
    <source>
        <dbReference type="PROSITE" id="PS50924"/>
    </source>
</evidence>
<evidence type="ECO:0000256" key="1">
    <source>
        <dbReference type="PROSITE-ProRule" id="PRU00244"/>
    </source>
</evidence>
<evidence type="ECO:0000313" key="4">
    <source>
        <dbReference type="Proteomes" id="UP000192674"/>
    </source>
</evidence>
<feature type="transmembrane region" description="Helical" evidence="1">
    <location>
        <begin position="78"/>
        <end position="99"/>
    </location>
</feature>
<feature type="transmembrane region" description="Helical" evidence="1">
    <location>
        <begin position="106"/>
        <end position="130"/>
    </location>
</feature>
<keyword evidence="1" id="KW-1133">Transmembrane helix</keyword>
<feature type="transmembrane region" description="Helical" evidence="1">
    <location>
        <begin position="211"/>
        <end position="233"/>
    </location>
</feature>
<gene>
    <name evidence="3" type="ORF">SAMN05661093_01041</name>
</gene>
<dbReference type="Proteomes" id="UP000192674">
    <property type="component" value="Unassembled WGS sequence"/>
</dbReference>
<feature type="transmembrane region" description="Helical" evidence="1">
    <location>
        <begin position="12"/>
        <end position="32"/>
    </location>
</feature>
<dbReference type="GO" id="GO:0016020">
    <property type="term" value="C:membrane"/>
    <property type="evidence" value="ECO:0007669"/>
    <property type="project" value="UniProtKB-UniRule"/>
</dbReference>
<sequence>MLGFSFDVVTAVIAYGVSVVGAALGLLCTSRARATRGASRARWLALAALSIGGTGIWVMHFIAMLGSEVHGTPLRYDVPITILSMALSIGVVAIGLFIVGFTTRSGWLFVGGAFTGAGVAVMHYVGMAAINLFGEIHYDPLLVAASVVIAVVAATAALWAAVNIRAFGAVILAAFIMGIAVNGMHHVGMAAAEVMPHAASAGLVGMNGQDLLLPMVVGISFVTVMTLAIVALSPNAQEIAEERALQARIARVTNFR</sequence>
<dbReference type="AlphaFoldDB" id="A0A1Y5X0K8"/>
<feature type="transmembrane region" description="Helical" evidence="1">
    <location>
        <begin position="44"/>
        <end position="66"/>
    </location>
</feature>
<accession>A0A1Y5X0K8</accession>
<dbReference type="InterPro" id="IPR005330">
    <property type="entry name" value="MHYT_dom"/>
</dbReference>
<dbReference type="PROSITE" id="PS50924">
    <property type="entry name" value="MHYT"/>
    <property type="match status" value="1"/>
</dbReference>
<dbReference type="OrthoDB" id="3763366at2"/>
<keyword evidence="4" id="KW-1185">Reference proteome</keyword>
<feature type="domain" description="MHYT" evidence="2">
    <location>
        <begin position="6"/>
        <end position="195"/>
    </location>
</feature>
<evidence type="ECO:0000313" key="3">
    <source>
        <dbReference type="EMBL" id="SMC63075.1"/>
    </source>
</evidence>
<feature type="transmembrane region" description="Helical" evidence="1">
    <location>
        <begin position="169"/>
        <end position="191"/>
    </location>
</feature>
<dbReference type="RefSeq" id="WP_051897410.1">
    <property type="nucleotide sequence ID" value="NZ_FWXV01000001.1"/>
</dbReference>
<dbReference type="Pfam" id="PF03707">
    <property type="entry name" value="MHYT"/>
    <property type="match status" value="2"/>
</dbReference>
<protein>
    <submittedName>
        <fullName evidence="3">MHYT domain-containing protein, NO-binding membrane sensor</fullName>
    </submittedName>
</protein>
<proteinExistence type="predicted"/>
<keyword evidence="1" id="KW-0812">Transmembrane</keyword>
<dbReference type="PANTHER" id="PTHR35152:SF1">
    <property type="entry name" value="DOMAIN SIGNALLING PROTEIN, PUTATIVE (AFU_ORTHOLOGUE AFUA_5G11310)-RELATED"/>
    <property type="match status" value="1"/>
</dbReference>
<reference evidence="3 4" key="1">
    <citation type="submission" date="2017-04" db="EMBL/GenBank/DDBJ databases">
        <authorList>
            <person name="Afonso C.L."/>
            <person name="Miller P.J."/>
            <person name="Scott M.A."/>
            <person name="Spackman E."/>
            <person name="Goraichik I."/>
            <person name="Dimitrov K.M."/>
            <person name="Suarez D.L."/>
            <person name="Swayne D.E."/>
        </authorList>
    </citation>
    <scope>NUCLEOTIDE SEQUENCE [LARGE SCALE GENOMIC DNA]</scope>
    <source>
        <strain evidence="3 4">DSM 43828</strain>
    </source>
</reference>
<name>A0A1Y5X0K8_KIBAR</name>
<organism evidence="3 4">
    <name type="scientific">Kibdelosporangium aridum</name>
    <dbReference type="NCBI Taxonomy" id="2030"/>
    <lineage>
        <taxon>Bacteria</taxon>
        <taxon>Bacillati</taxon>
        <taxon>Actinomycetota</taxon>
        <taxon>Actinomycetes</taxon>
        <taxon>Pseudonocardiales</taxon>
        <taxon>Pseudonocardiaceae</taxon>
        <taxon>Kibdelosporangium</taxon>
    </lineage>
</organism>
<dbReference type="PANTHER" id="PTHR35152">
    <property type="entry name" value="DOMAIN SIGNALLING PROTEIN, PUTATIVE (AFU_ORTHOLOGUE AFUA_5G11310)-RELATED"/>
    <property type="match status" value="1"/>
</dbReference>